<keyword evidence="1" id="KW-1185">Reference proteome</keyword>
<organism evidence="1 2">
    <name type="scientific">Globodera pallida</name>
    <name type="common">Potato cyst nematode worm</name>
    <name type="synonym">Heterodera pallida</name>
    <dbReference type="NCBI Taxonomy" id="36090"/>
    <lineage>
        <taxon>Eukaryota</taxon>
        <taxon>Metazoa</taxon>
        <taxon>Ecdysozoa</taxon>
        <taxon>Nematoda</taxon>
        <taxon>Chromadorea</taxon>
        <taxon>Rhabditida</taxon>
        <taxon>Tylenchina</taxon>
        <taxon>Tylenchomorpha</taxon>
        <taxon>Tylenchoidea</taxon>
        <taxon>Heteroderidae</taxon>
        <taxon>Heteroderinae</taxon>
        <taxon>Globodera</taxon>
    </lineage>
</organism>
<evidence type="ECO:0000313" key="1">
    <source>
        <dbReference type="Proteomes" id="UP000050741"/>
    </source>
</evidence>
<reference evidence="1" key="1">
    <citation type="submission" date="2014-05" db="EMBL/GenBank/DDBJ databases">
        <title>The genome and life-stage specific transcriptomes of Globodera pallida elucidate key aspects of plant parasitism by a cyst nematode.</title>
        <authorList>
            <person name="Cotton J.A."/>
            <person name="Lilley C.J."/>
            <person name="Jones L.M."/>
            <person name="Kikuchi T."/>
            <person name="Reid A.J."/>
            <person name="Thorpe P."/>
            <person name="Tsai I.J."/>
            <person name="Beasley H."/>
            <person name="Blok V."/>
            <person name="Cock P.J.A."/>
            <person name="Van den Akker S.E."/>
            <person name="Holroyd N."/>
            <person name="Hunt M."/>
            <person name="Mantelin S."/>
            <person name="Naghra H."/>
            <person name="Pain A."/>
            <person name="Palomares-Rius J.E."/>
            <person name="Zarowiecki M."/>
            <person name="Berriman M."/>
            <person name="Jones J.T."/>
            <person name="Urwin P.E."/>
        </authorList>
    </citation>
    <scope>NUCLEOTIDE SEQUENCE [LARGE SCALE GENOMIC DNA]</scope>
    <source>
        <strain evidence="1">Lindley</strain>
    </source>
</reference>
<reference evidence="2" key="2">
    <citation type="submission" date="2016-06" db="UniProtKB">
        <authorList>
            <consortium name="WormBaseParasite"/>
        </authorList>
    </citation>
    <scope>IDENTIFICATION</scope>
</reference>
<protein>
    <submittedName>
        <fullName evidence="2">TPR_REGION domain-containing protein</fullName>
    </submittedName>
</protein>
<dbReference type="Proteomes" id="UP000050741">
    <property type="component" value="Unassembled WGS sequence"/>
</dbReference>
<dbReference type="AlphaFoldDB" id="A0A183C4T3"/>
<accession>A0A183C4T3</accession>
<proteinExistence type="predicted"/>
<dbReference type="WBParaSite" id="GPLIN_000787700">
    <property type="protein sequence ID" value="GPLIN_000787700"/>
    <property type="gene ID" value="GPLIN_000787700"/>
</dbReference>
<sequence>MAKKRAKEIHDEYDVIMRKILSKKEKNGLKLLCKMWEMDKYLDVLISKPSLLENSINFMSADECEKLEKIGTSKLKSNNLSELNEAKRKMLRHLLTHGDLELLECKYPLIMSIDAIDGERLKLFYEKMFDFNQNSMQFSKKIFHLKFAFMFSKIFAYFWEYKQNEASRPGMAKVVSDQLWDWLDDADKNMLQENINDDQNSEEPFHKGASEASEVQKAYTECPEANLMFTELLRADKNARNDDPEAFALMTLYIELLQGWIDGDKNAPFMLKVKLEAAIWYYKEFIRELFRFGHSLDDKTEIFVQNLNTISKFEQEITEIKEGSSKELCKVYKIAHKITKMTELADGSEKWRNRIEKMTRPDNFNMFEENLIILPNGNESAPIIQLKENIRFLLSERAMDTLETRNPQILHFELPNLGMFSATFLSLMSRKSGTTSADNYEARLYLPFLIQKINNFEEKLEKDHTDLTIGCYTRMDRYFDDDKLFEKLTKEVDILDFKVFEDDRLLQLHYIDVLLLSDLTTNIEGWMKADLFLFIRWMNTKEFGKECANERMAKRIGRVWDNSFCTIFTRKRMHIKCDLQL</sequence>
<name>A0A183C4T3_GLOPA</name>
<evidence type="ECO:0000313" key="2">
    <source>
        <dbReference type="WBParaSite" id="GPLIN_000787700"/>
    </source>
</evidence>